<dbReference type="GO" id="GO:0046872">
    <property type="term" value="F:metal ion binding"/>
    <property type="evidence" value="ECO:0007669"/>
    <property type="project" value="UniProtKB-KW"/>
</dbReference>
<dbReference type="PANTHER" id="PTHR42961">
    <property type="entry name" value="IRON-SULFUR PROTEIN NUBPL"/>
    <property type="match status" value="1"/>
</dbReference>
<dbReference type="STRING" id="1194090.SAMN05443144_10756"/>
<dbReference type="HAMAP" id="MF_02040">
    <property type="entry name" value="Mrp_NBP35"/>
    <property type="match status" value="1"/>
</dbReference>
<comment type="function">
    <text evidence="8">Binds and transfers iron-sulfur (Fe-S) clusters to target apoproteins. Can hydrolyze ATP.</text>
</comment>
<dbReference type="InterPro" id="IPR000808">
    <property type="entry name" value="Mrp-like_CS"/>
</dbReference>
<dbReference type="GO" id="GO:0140663">
    <property type="term" value="F:ATP-dependent FeS chaperone activity"/>
    <property type="evidence" value="ECO:0007669"/>
    <property type="project" value="InterPro"/>
</dbReference>
<evidence type="ECO:0000256" key="1">
    <source>
        <dbReference type="ARBA" id="ARBA00007352"/>
    </source>
</evidence>
<evidence type="ECO:0000259" key="10">
    <source>
        <dbReference type="Pfam" id="PF01883"/>
    </source>
</evidence>
<evidence type="ECO:0000256" key="5">
    <source>
        <dbReference type="ARBA" id="ARBA00022840"/>
    </source>
</evidence>
<dbReference type="GO" id="GO:0051539">
    <property type="term" value="F:4 iron, 4 sulfur cluster binding"/>
    <property type="evidence" value="ECO:0007669"/>
    <property type="project" value="TreeGrafter"/>
</dbReference>
<dbReference type="Gene3D" id="3.40.50.300">
    <property type="entry name" value="P-loop containing nucleotide triphosphate hydrolases"/>
    <property type="match status" value="1"/>
</dbReference>
<protein>
    <recommendedName>
        <fullName evidence="8">Iron-sulfur cluster carrier protein</fullName>
    </recommendedName>
</protein>
<comment type="similarity">
    <text evidence="8">Belongs to the Mrp/NBP35 ATP-binding proteins family.</text>
</comment>
<dbReference type="InterPro" id="IPR019591">
    <property type="entry name" value="Mrp/NBP35_ATP-bd"/>
</dbReference>
<feature type="binding site" evidence="8">
    <location>
        <begin position="132"/>
        <end position="139"/>
    </location>
    <ligand>
        <name>ATP</name>
        <dbReference type="ChEBI" id="CHEBI:30616"/>
    </ligand>
</feature>
<dbReference type="SUPFAM" id="SSF52540">
    <property type="entry name" value="P-loop containing nucleoside triphosphate hydrolases"/>
    <property type="match status" value="1"/>
</dbReference>
<keyword evidence="5 8" id="KW-0067">ATP-binding</keyword>
<dbReference type="PANTHER" id="PTHR42961:SF2">
    <property type="entry name" value="IRON-SULFUR PROTEIN NUBPL"/>
    <property type="match status" value="1"/>
</dbReference>
<comment type="subunit">
    <text evidence="8">Homodimer.</text>
</comment>
<dbReference type="InterPro" id="IPR002744">
    <property type="entry name" value="MIP18-like"/>
</dbReference>
<comment type="similarity">
    <text evidence="1">In the N-terminal section; belongs to the MIP18 family.</text>
</comment>
<keyword evidence="7 8" id="KW-0411">Iron-sulfur</keyword>
<dbReference type="InterPro" id="IPR033756">
    <property type="entry name" value="YlxH/NBP35"/>
</dbReference>
<dbReference type="RefSeq" id="WP_073061967.1">
    <property type="nucleotide sequence ID" value="NZ_FQUS01000007.1"/>
</dbReference>
<comment type="similarity">
    <text evidence="2">In the C-terminal section; belongs to the Mrp/NBP35 ATP-binding proteins family.</text>
</comment>
<dbReference type="CDD" id="cd02037">
    <property type="entry name" value="Mrp_NBP35"/>
    <property type="match status" value="1"/>
</dbReference>
<dbReference type="Pfam" id="PF01883">
    <property type="entry name" value="FeS_assembly_P"/>
    <property type="match status" value="1"/>
</dbReference>
<feature type="domain" description="MIP18 family-like" evidence="10">
    <location>
        <begin position="5"/>
        <end position="67"/>
    </location>
</feature>
<dbReference type="GO" id="GO:0005524">
    <property type="term" value="F:ATP binding"/>
    <property type="evidence" value="ECO:0007669"/>
    <property type="project" value="UniProtKB-UniRule"/>
</dbReference>
<dbReference type="GO" id="GO:0016887">
    <property type="term" value="F:ATP hydrolysis activity"/>
    <property type="evidence" value="ECO:0007669"/>
    <property type="project" value="UniProtKB-UniRule"/>
</dbReference>
<sequence>MPINKQQVRTALTHVMHPEMEKDLVTLDMIEDLIVQDSFITFTIDLPEKNSQLESHLKEKCEEAIRTYVDEGAVLDVTTAVNISKFRDREDGRGEEQAFPGQGHRKKKKRQKDEGEEELLSGVKNVIAVASGKGGVGKSTVAVNLACGLARTGAKVGLLDTDIYGPSIPTMMDTHERPNITTQKKLIPLKKYGIRFLSMGLLVDPDQAMIWRGPMVTSAVKQFMEEVEWGELDYLVLDLPPGTGDIQLTLVQTVPLTGAVIVSTPQTVALDDARKGVAMFKKVNVPVLGLVENMAYFIPEDRPGKKYHIFGKHGARDLAERIGANFLGEIPLEQAVRESGDAGKPIVLEEGLESRSAQAFVELSNNVIQQLAIRNQSKDPTEKIDIKIRP</sequence>
<proteinExistence type="inferred from homology"/>
<dbReference type="AlphaFoldDB" id="A0A1M5AFX6"/>
<evidence type="ECO:0000256" key="7">
    <source>
        <dbReference type="ARBA" id="ARBA00023014"/>
    </source>
</evidence>
<evidence type="ECO:0000256" key="9">
    <source>
        <dbReference type="SAM" id="MobiDB-lite"/>
    </source>
</evidence>
<dbReference type="EMBL" id="FQUS01000007">
    <property type="protein sequence ID" value="SHF29198.1"/>
    <property type="molecule type" value="Genomic_DNA"/>
</dbReference>
<dbReference type="Proteomes" id="UP000184041">
    <property type="component" value="Unassembled WGS sequence"/>
</dbReference>
<evidence type="ECO:0000256" key="2">
    <source>
        <dbReference type="ARBA" id="ARBA00008205"/>
    </source>
</evidence>
<evidence type="ECO:0000256" key="4">
    <source>
        <dbReference type="ARBA" id="ARBA00022741"/>
    </source>
</evidence>
<keyword evidence="12" id="KW-1185">Reference proteome</keyword>
<dbReference type="InterPro" id="IPR044304">
    <property type="entry name" value="NUBPL-like"/>
</dbReference>
<dbReference type="GO" id="GO:0016226">
    <property type="term" value="P:iron-sulfur cluster assembly"/>
    <property type="evidence" value="ECO:0007669"/>
    <property type="project" value="InterPro"/>
</dbReference>
<dbReference type="OrthoDB" id="9809679at2"/>
<keyword evidence="3 8" id="KW-0479">Metal-binding</keyword>
<keyword evidence="6 8" id="KW-0408">Iron</keyword>
<dbReference type="FunFam" id="3.40.50.300:FF:001278">
    <property type="entry name" value="Iron-sulfur cluster carrier protein"/>
    <property type="match status" value="1"/>
</dbReference>
<reference evidence="11 12" key="1">
    <citation type="submission" date="2016-11" db="EMBL/GenBank/DDBJ databases">
        <authorList>
            <person name="Jaros S."/>
            <person name="Januszkiewicz K."/>
            <person name="Wedrychowicz H."/>
        </authorList>
    </citation>
    <scope>NUCLEOTIDE SEQUENCE [LARGE SCALE GENOMIC DNA]</scope>
    <source>
        <strain evidence="11 12">DSM 21986</strain>
    </source>
</reference>
<organism evidence="11 12">
    <name type="scientific">Fodinibius roseus</name>
    <dbReference type="NCBI Taxonomy" id="1194090"/>
    <lineage>
        <taxon>Bacteria</taxon>
        <taxon>Pseudomonadati</taxon>
        <taxon>Balneolota</taxon>
        <taxon>Balneolia</taxon>
        <taxon>Balneolales</taxon>
        <taxon>Balneolaceae</taxon>
        <taxon>Fodinibius</taxon>
    </lineage>
</organism>
<dbReference type="SUPFAM" id="SSF117916">
    <property type="entry name" value="Fe-S cluster assembly (FSCA) domain-like"/>
    <property type="match status" value="1"/>
</dbReference>
<evidence type="ECO:0000256" key="3">
    <source>
        <dbReference type="ARBA" id="ARBA00022723"/>
    </source>
</evidence>
<evidence type="ECO:0000313" key="12">
    <source>
        <dbReference type="Proteomes" id="UP000184041"/>
    </source>
</evidence>
<evidence type="ECO:0000256" key="6">
    <source>
        <dbReference type="ARBA" id="ARBA00023004"/>
    </source>
</evidence>
<keyword evidence="4 8" id="KW-0547">Nucleotide-binding</keyword>
<feature type="region of interest" description="Disordered" evidence="9">
    <location>
        <begin position="89"/>
        <end position="115"/>
    </location>
</feature>
<evidence type="ECO:0000256" key="8">
    <source>
        <dbReference type="HAMAP-Rule" id="MF_02040"/>
    </source>
</evidence>
<dbReference type="PROSITE" id="PS01215">
    <property type="entry name" value="MRP"/>
    <property type="match status" value="1"/>
</dbReference>
<evidence type="ECO:0000313" key="11">
    <source>
        <dbReference type="EMBL" id="SHF29198.1"/>
    </source>
</evidence>
<gene>
    <name evidence="11" type="ORF">SAMN05443144_10756</name>
</gene>
<dbReference type="InterPro" id="IPR027417">
    <property type="entry name" value="P-loop_NTPase"/>
</dbReference>
<keyword evidence="8" id="KW-0378">Hydrolase</keyword>
<accession>A0A1M5AFX6</accession>
<dbReference type="Pfam" id="PF10609">
    <property type="entry name" value="ParA"/>
    <property type="match status" value="1"/>
</dbReference>
<name>A0A1M5AFX6_9BACT</name>
<dbReference type="InterPro" id="IPR034904">
    <property type="entry name" value="FSCA_dom_sf"/>
</dbReference>
<dbReference type="Gene3D" id="3.30.300.130">
    <property type="entry name" value="Fe-S cluster assembly (FSCA)"/>
    <property type="match status" value="1"/>
</dbReference>